<evidence type="ECO:0000256" key="2">
    <source>
        <dbReference type="ARBA" id="ARBA00010790"/>
    </source>
</evidence>
<keyword evidence="4 5" id="KW-0274">FAD</keyword>
<dbReference type="InterPro" id="IPR036188">
    <property type="entry name" value="FAD/NAD-bd_sf"/>
</dbReference>
<keyword evidence="10" id="KW-1185">Reference proteome</keyword>
<dbReference type="RefSeq" id="WP_338203001.1">
    <property type="nucleotide sequence ID" value="NZ_JAEKNR010000155.1"/>
</dbReference>
<dbReference type="PANTHER" id="PTHR11552:SF147">
    <property type="entry name" value="CHOLINE DEHYDROGENASE, MITOCHONDRIAL"/>
    <property type="match status" value="1"/>
</dbReference>
<dbReference type="Proteomes" id="UP000612893">
    <property type="component" value="Unassembled WGS sequence"/>
</dbReference>
<name>A0A934K934_9BACT</name>
<dbReference type="Pfam" id="PF00732">
    <property type="entry name" value="GMC_oxred_N"/>
    <property type="match status" value="1"/>
</dbReference>
<sequence length="536" mass="57742">MEFDYVVVGGGTAGCVVASRLTEDGRSKVLLLEAGGSDRKLKFMIPASVLQLQLTSEHDWAYPAEPDPTRNDRADGWASGKVLGGSGSINGMVWVRGHPADYDQWSEQGCEGWDYATVLEHFRRSESYASGGDDRYRGRSGPVAVCENRFSHPLTSAFVQAAQSAGHELNDDYNGEHQEGVGRTQLNIGKGLRSSTSRTYLKQARGRRNLELALSAQATRVLVEAGRAVGVEYRVGGATRRVRARREVLVCAGSLASPNLLMLSGIGPAGHLRQVGIEVVHDSAGVGRNLSDHIAASLVFEVNVRSLNTYFTPGRMLRGGVEWLLFRRGLLATGPAHASVHGHLGASRASDYEIHLLPFALSGLEKGRSVSKLVGGWMRFSGMTLVLLGLHPRARGEVRLRSADPDDPPVIRHSQFDDSSDLALMAGAARKARRIAEQPALGRHVVRETVPGPSVQSDEEWAAFFRSHSHRGLHPTGTCAMGPGPDSVVDPQLRVRGVDRLRVIDASVMPTMTSGNINAAVVMVAERGAALVHSGR</sequence>
<comment type="caution">
    <text evidence="9">The sequence shown here is derived from an EMBL/GenBank/DDBJ whole genome shotgun (WGS) entry which is preliminary data.</text>
</comment>
<dbReference type="GO" id="GO:0050660">
    <property type="term" value="F:flavin adenine dinucleotide binding"/>
    <property type="evidence" value="ECO:0007669"/>
    <property type="project" value="InterPro"/>
</dbReference>
<dbReference type="Gene3D" id="3.50.50.60">
    <property type="entry name" value="FAD/NAD(P)-binding domain"/>
    <property type="match status" value="1"/>
</dbReference>
<evidence type="ECO:0000313" key="10">
    <source>
        <dbReference type="Proteomes" id="UP000612893"/>
    </source>
</evidence>
<evidence type="ECO:0000256" key="4">
    <source>
        <dbReference type="ARBA" id="ARBA00022827"/>
    </source>
</evidence>
<evidence type="ECO:0000313" key="9">
    <source>
        <dbReference type="EMBL" id="MBJ7599492.1"/>
    </source>
</evidence>
<reference evidence="9" key="1">
    <citation type="submission" date="2020-10" db="EMBL/GenBank/DDBJ databases">
        <title>Ca. Dormibacterota MAGs.</title>
        <authorList>
            <person name="Montgomery K."/>
        </authorList>
    </citation>
    <scope>NUCLEOTIDE SEQUENCE [LARGE SCALE GENOMIC DNA]</scope>
    <source>
        <strain evidence="9">SC8812_S17_10</strain>
    </source>
</reference>
<feature type="domain" description="Glucose-methanol-choline oxidoreductase N-terminal" evidence="7">
    <location>
        <begin position="80"/>
        <end position="103"/>
    </location>
</feature>
<evidence type="ECO:0000256" key="3">
    <source>
        <dbReference type="ARBA" id="ARBA00022630"/>
    </source>
</evidence>
<dbReference type="SUPFAM" id="SSF51905">
    <property type="entry name" value="FAD/NAD(P)-binding domain"/>
    <property type="match status" value="1"/>
</dbReference>
<comment type="cofactor">
    <cofactor evidence="1 5">
        <name>FAD</name>
        <dbReference type="ChEBI" id="CHEBI:57692"/>
    </cofactor>
</comment>
<dbReference type="AlphaFoldDB" id="A0A934K934"/>
<proteinExistence type="inferred from homology"/>
<accession>A0A934K934</accession>
<dbReference type="SUPFAM" id="SSF54373">
    <property type="entry name" value="FAD-linked reductases, C-terminal domain"/>
    <property type="match status" value="1"/>
</dbReference>
<feature type="domain" description="Glucose-methanol-choline oxidoreductase N-terminal" evidence="8">
    <location>
        <begin position="253"/>
        <end position="267"/>
    </location>
</feature>
<evidence type="ECO:0000259" key="7">
    <source>
        <dbReference type="PROSITE" id="PS00623"/>
    </source>
</evidence>
<evidence type="ECO:0000259" key="8">
    <source>
        <dbReference type="PROSITE" id="PS00624"/>
    </source>
</evidence>
<evidence type="ECO:0000256" key="6">
    <source>
        <dbReference type="RuleBase" id="RU003968"/>
    </source>
</evidence>
<dbReference type="PIRSF" id="PIRSF000137">
    <property type="entry name" value="Alcohol_oxidase"/>
    <property type="match status" value="1"/>
</dbReference>
<feature type="binding site" evidence="5">
    <location>
        <begin position="90"/>
        <end position="93"/>
    </location>
    <ligand>
        <name>FAD</name>
        <dbReference type="ChEBI" id="CHEBI:57692"/>
    </ligand>
</feature>
<dbReference type="InterPro" id="IPR007867">
    <property type="entry name" value="GMC_OxRtase_C"/>
</dbReference>
<dbReference type="PROSITE" id="PS00623">
    <property type="entry name" value="GMC_OXRED_1"/>
    <property type="match status" value="1"/>
</dbReference>
<evidence type="ECO:0000256" key="5">
    <source>
        <dbReference type="PIRSR" id="PIRSR000137-2"/>
    </source>
</evidence>
<dbReference type="Pfam" id="PF05199">
    <property type="entry name" value="GMC_oxred_C"/>
    <property type="match status" value="1"/>
</dbReference>
<evidence type="ECO:0000256" key="1">
    <source>
        <dbReference type="ARBA" id="ARBA00001974"/>
    </source>
</evidence>
<dbReference type="Gene3D" id="3.30.560.10">
    <property type="entry name" value="Glucose Oxidase, domain 3"/>
    <property type="match status" value="1"/>
</dbReference>
<dbReference type="PANTHER" id="PTHR11552">
    <property type="entry name" value="GLUCOSE-METHANOL-CHOLINE GMC OXIDOREDUCTASE"/>
    <property type="match status" value="1"/>
</dbReference>
<dbReference type="InterPro" id="IPR000172">
    <property type="entry name" value="GMC_OxRdtase_N"/>
</dbReference>
<gene>
    <name evidence="9" type="ORF">JF922_15615</name>
</gene>
<feature type="binding site" evidence="5">
    <location>
        <position position="82"/>
    </location>
    <ligand>
        <name>FAD</name>
        <dbReference type="ChEBI" id="CHEBI:57692"/>
    </ligand>
</feature>
<organism evidence="9 10">
    <name type="scientific">Candidatus Nephthysia bennettiae</name>
    <dbReference type="NCBI Taxonomy" id="3127016"/>
    <lineage>
        <taxon>Bacteria</taxon>
        <taxon>Bacillati</taxon>
        <taxon>Candidatus Dormiibacterota</taxon>
        <taxon>Candidatus Dormibacteria</taxon>
        <taxon>Candidatus Dormibacterales</taxon>
        <taxon>Candidatus Dormibacteraceae</taxon>
        <taxon>Candidatus Nephthysia</taxon>
    </lineage>
</organism>
<dbReference type="PROSITE" id="PS00624">
    <property type="entry name" value="GMC_OXRED_2"/>
    <property type="match status" value="1"/>
</dbReference>
<dbReference type="GO" id="GO:0016614">
    <property type="term" value="F:oxidoreductase activity, acting on CH-OH group of donors"/>
    <property type="evidence" value="ECO:0007669"/>
    <property type="project" value="InterPro"/>
</dbReference>
<protein>
    <submittedName>
        <fullName evidence="9">GMC family oxidoreductase N-terminal domain-containing protein</fullName>
    </submittedName>
</protein>
<dbReference type="InterPro" id="IPR012132">
    <property type="entry name" value="GMC_OxRdtase"/>
</dbReference>
<keyword evidence="3 6" id="KW-0285">Flavoprotein</keyword>
<comment type="similarity">
    <text evidence="2 6">Belongs to the GMC oxidoreductase family.</text>
</comment>
<dbReference type="EMBL" id="JAEKNR010000155">
    <property type="protein sequence ID" value="MBJ7599492.1"/>
    <property type="molecule type" value="Genomic_DNA"/>
</dbReference>